<organism evidence="5 6">
    <name type="scientific">Trichostrongylus colubriformis</name>
    <name type="common">Black scour worm</name>
    <dbReference type="NCBI Taxonomy" id="6319"/>
    <lineage>
        <taxon>Eukaryota</taxon>
        <taxon>Metazoa</taxon>
        <taxon>Ecdysozoa</taxon>
        <taxon>Nematoda</taxon>
        <taxon>Chromadorea</taxon>
        <taxon>Rhabditida</taxon>
        <taxon>Rhabditina</taxon>
        <taxon>Rhabditomorpha</taxon>
        <taxon>Strongyloidea</taxon>
        <taxon>Trichostrongylidae</taxon>
        <taxon>Trichostrongylus</taxon>
    </lineage>
</organism>
<evidence type="ECO:0000313" key="5">
    <source>
        <dbReference type="EMBL" id="KAK5971734.1"/>
    </source>
</evidence>
<evidence type="ECO:0000313" key="6">
    <source>
        <dbReference type="Proteomes" id="UP001331761"/>
    </source>
</evidence>
<feature type="compositionally biased region" description="Basic and acidic residues" evidence="4">
    <location>
        <begin position="537"/>
        <end position="549"/>
    </location>
</feature>
<feature type="repeat" description="ANK" evidence="3">
    <location>
        <begin position="253"/>
        <end position="285"/>
    </location>
</feature>
<dbReference type="InterPro" id="IPR002110">
    <property type="entry name" value="Ankyrin_rpt"/>
</dbReference>
<evidence type="ECO:0000256" key="2">
    <source>
        <dbReference type="ARBA" id="ARBA00023043"/>
    </source>
</evidence>
<dbReference type="InterPro" id="IPR036770">
    <property type="entry name" value="Ankyrin_rpt-contain_sf"/>
</dbReference>
<evidence type="ECO:0000256" key="3">
    <source>
        <dbReference type="PROSITE-ProRule" id="PRU00023"/>
    </source>
</evidence>
<dbReference type="Pfam" id="PF12796">
    <property type="entry name" value="Ank_2"/>
    <property type="match status" value="3"/>
</dbReference>
<proteinExistence type="predicted"/>
<feature type="repeat" description="ANK" evidence="3">
    <location>
        <begin position="113"/>
        <end position="145"/>
    </location>
</feature>
<name>A0AAN8J0B8_TRICO</name>
<feature type="region of interest" description="Disordered" evidence="4">
    <location>
        <begin position="534"/>
        <end position="568"/>
    </location>
</feature>
<protein>
    <recommendedName>
        <fullName evidence="7">ANK_REP_REGION domain-containing protein</fullName>
    </recommendedName>
</protein>
<dbReference type="SUPFAM" id="SSF48403">
    <property type="entry name" value="Ankyrin repeat"/>
    <property type="match status" value="1"/>
</dbReference>
<sequence length="849" mass="96180">MFRSIYVYSDLMSGSSLLRALDSHDRVETERLLEAQPHEVSMRDSEERVALHYAAETMDLEMFQKILERDLTLLDCEDRNGHTPLLMAVMNGRTDLVKFLLSKGANINHRDRDGHSAVHWAVVCGQLDTLNFLLSEGADLEAPDLLKATPLHYATATEEISAELALAVLHTLIKGGAIPNCRDMDDRTPILWAASNGNLEAMHSLKQAGGDLQAVDRDRLGVLHCAASHGYHETIDFYMEAVPHTPVDQRDRAGHSALFYAVTYGHYEAAKHLLDHGASPNHQDNRLRTPSHCAAAKGQMRMLKLLKQYNASFEIQNYRGDLPVHEAVQSGSKDVVEWLLALQPSSINAASHEGRTCLHLAAAQGNLEMVVLLCTKGCFVNPLMLYKENLYTPLDLARRKNHQVVVDYLSRKHEAKAASDIPDEEREKNRITFEEQLVQAKLNRGRHLHDEDDENDAMMRKSKAKRRRSMENVDSSRETRSTGVNTNSIRRASSADLTKAFPKSTSTTDLTKVEALDDEKIEKILREELQKIAAASRKSEAKSPNKESEGGDSVLSSEQKNDANGIHLPDFMDVDKEFEELPPISDTSDEDYEDNGEYNESHEKVMKKNQKNDRVSKSSSKKVIAQKKSSKGTQAQSDSRNARMRADGFPEENDELMRVQRLSQMDDDGDVYDVYEDDWEELGIDRPTGRDASRRYIHEKSIFQELTHLKRMQIQYGKVQERILVRSLVGNFCKMHGLDPVHFKFQTFYSWEKFLYDQLKLIYMEERARLTHARVAPASRSAALERFQTRVRQARAVPLGNEHVKRMSQVYANSTMTSGKSIDRKKIDKLGAGGKRCDCLGKHLLIKQQ</sequence>
<dbReference type="Gene3D" id="1.25.40.20">
    <property type="entry name" value="Ankyrin repeat-containing domain"/>
    <property type="match status" value="3"/>
</dbReference>
<keyword evidence="1" id="KW-0677">Repeat</keyword>
<dbReference type="SMART" id="SM00248">
    <property type="entry name" value="ANK"/>
    <property type="match status" value="11"/>
</dbReference>
<feature type="compositionally biased region" description="Acidic residues" evidence="4">
    <location>
        <begin position="587"/>
        <end position="597"/>
    </location>
</feature>
<feature type="compositionally biased region" description="Polar residues" evidence="4">
    <location>
        <begin position="481"/>
        <end position="491"/>
    </location>
</feature>
<evidence type="ECO:0000256" key="1">
    <source>
        <dbReference type="ARBA" id="ARBA00022737"/>
    </source>
</evidence>
<gene>
    <name evidence="5" type="ORF">GCK32_004937</name>
</gene>
<comment type="caution">
    <text evidence="5">The sequence shown here is derived from an EMBL/GenBank/DDBJ whole genome shotgun (WGS) entry which is preliminary data.</text>
</comment>
<accession>A0AAN8J0B8</accession>
<feature type="repeat" description="ANK" evidence="3">
    <location>
        <begin position="80"/>
        <end position="112"/>
    </location>
</feature>
<dbReference type="PROSITE" id="PS50088">
    <property type="entry name" value="ANK_REPEAT"/>
    <property type="match status" value="5"/>
</dbReference>
<keyword evidence="2 3" id="KW-0040">ANK repeat</keyword>
<reference evidence="5 6" key="1">
    <citation type="submission" date="2019-10" db="EMBL/GenBank/DDBJ databases">
        <title>Assembly and Annotation for the nematode Trichostrongylus colubriformis.</title>
        <authorList>
            <person name="Martin J."/>
        </authorList>
    </citation>
    <scope>NUCLEOTIDE SEQUENCE [LARGE SCALE GENOMIC DNA]</scope>
    <source>
        <strain evidence="5">G859</strain>
        <tissue evidence="5">Whole worm</tissue>
    </source>
</reference>
<feature type="repeat" description="ANK" evidence="3">
    <location>
        <begin position="185"/>
        <end position="217"/>
    </location>
</feature>
<dbReference type="PROSITE" id="PS50297">
    <property type="entry name" value="ANK_REP_REGION"/>
    <property type="match status" value="4"/>
</dbReference>
<feature type="region of interest" description="Disordered" evidence="4">
    <location>
        <begin position="581"/>
        <end position="654"/>
    </location>
</feature>
<dbReference type="Proteomes" id="UP001331761">
    <property type="component" value="Unassembled WGS sequence"/>
</dbReference>
<evidence type="ECO:0000256" key="4">
    <source>
        <dbReference type="SAM" id="MobiDB-lite"/>
    </source>
</evidence>
<dbReference type="PANTHER" id="PTHR24126">
    <property type="entry name" value="ANKYRIN REPEAT, PH AND SEC7 DOMAIN CONTAINING PROTEIN SECG-RELATED"/>
    <property type="match status" value="1"/>
</dbReference>
<keyword evidence="6" id="KW-1185">Reference proteome</keyword>
<dbReference type="EMBL" id="WIXE01017460">
    <property type="protein sequence ID" value="KAK5971734.1"/>
    <property type="molecule type" value="Genomic_DNA"/>
</dbReference>
<feature type="compositionally biased region" description="Basic and acidic residues" evidence="4">
    <location>
        <begin position="469"/>
        <end position="480"/>
    </location>
</feature>
<feature type="repeat" description="ANK" evidence="3">
    <location>
        <begin position="353"/>
        <end position="381"/>
    </location>
</feature>
<feature type="compositionally biased region" description="Basic and acidic residues" evidence="4">
    <location>
        <begin position="599"/>
        <end position="616"/>
    </location>
</feature>
<evidence type="ECO:0008006" key="7">
    <source>
        <dbReference type="Google" id="ProtNLM"/>
    </source>
</evidence>
<feature type="region of interest" description="Disordered" evidence="4">
    <location>
        <begin position="446"/>
        <end position="500"/>
    </location>
</feature>
<dbReference type="AlphaFoldDB" id="A0AAN8J0B8"/>